<dbReference type="GeneID" id="40085797"/>
<dbReference type="OrthoDB" id="14181at10239"/>
<dbReference type="InterPro" id="IPR002702">
    <property type="entry name" value="Transl_repress_RegA"/>
</dbReference>
<dbReference type="Proteomes" id="UP000224101">
    <property type="component" value="Segment"/>
</dbReference>
<dbReference type="EMBL" id="KY979132">
    <property type="protein sequence ID" value="ASD50392.1"/>
    <property type="molecule type" value="Genomic_DNA"/>
</dbReference>
<protein>
    <recommendedName>
        <fullName evidence="2">Translation repressor protein</fullName>
    </recommendedName>
</protein>
<dbReference type="Pfam" id="PF01818">
    <property type="entry name" value="Translat_reg"/>
    <property type="match status" value="1"/>
</dbReference>
<keyword evidence="4" id="KW-0810">Translation regulation</keyword>
<evidence type="ECO:0000313" key="6">
    <source>
        <dbReference type="Proteomes" id="UP000224101"/>
    </source>
</evidence>
<dbReference type="GO" id="GO:0003723">
    <property type="term" value="F:RNA binding"/>
    <property type="evidence" value="ECO:0007669"/>
    <property type="project" value="InterPro"/>
</dbReference>
<evidence type="ECO:0000256" key="4">
    <source>
        <dbReference type="ARBA" id="ARBA00022845"/>
    </source>
</evidence>
<comment type="function">
    <text evidence="1">Controls the translation of a number of proteins (such as regA itself, rIIB and at least 35 others) by binding to their mRNA.</text>
</comment>
<evidence type="ECO:0000256" key="3">
    <source>
        <dbReference type="ARBA" id="ARBA00022491"/>
    </source>
</evidence>
<name>A0A218M2W8_9CAUD</name>
<dbReference type="InterPro" id="IPR036516">
    <property type="entry name" value="Transl_repress_RegA_sf"/>
</dbReference>
<evidence type="ECO:0000313" key="5">
    <source>
        <dbReference type="EMBL" id="ASD50392.1"/>
    </source>
</evidence>
<dbReference type="Gene3D" id="3.30.70.650">
    <property type="entry name" value="Translation repressor RegA"/>
    <property type="match status" value="1"/>
</dbReference>
<evidence type="ECO:0000256" key="2">
    <source>
        <dbReference type="ARBA" id="ARBA00017936"/>
    </source>
</evidence>
<accession>A0A218M2W8</accession>
<organism evidence="5 6">
    <name type="scientific">Acidovorax phage ACP17</name>
    <dbReference type="NCBI Taxonomy" id="2010329"/>
    <lineage>
        <taxon>Viruses</taxon>
        <taxon>Duplodnaviria</taxon>
        <taxon>Heunggongvirae</taxon>
        <taxon>Uroviricota</taxon>
        <taxon>Caudoviricetes</taxon>
        <taxon>Busanvirus</taxon>
        <taxon>Busanvirus ACP17</taxon>
    </lineage>
</organism>
<proteinExistence type="predicted"/>
<sequence length="146" mass="16972">MNEYRENVMADFIEIDALDSDQFLKLKETLTRIGYAEPSKDPNMKPTLWQSVHVFHNKGRYFLVHFKQMFLLDGRVNSTNITDGDLDRLEAIAVLVERWGLARCKEVMPKPRIKVTVIPYAEKDAWNLQAKYNVGGRAKRKEANDE</sequence>
<evidence type="ECO:0000256" key="1">
    <source>
        <dbReference type="ARBA" id="ARBA00003563"/>
    </source>
</evidence>
<dbReference type="RefSeq" id="YP_009609712.1">
    <property type="nucleotide sequence ID" value="NC_041997.1"/>
</dbReference>
<keyword evidence="3" id="KW-0678">Repressor</keyword>
<keyword evidence="6" id="KW-1185">Reference proteome</keyword>
<dbReference type="KEGG" id="vg:40085797"/>
<reference evidence="5 6" key="1">
    <citation type="submission" date="2017-08" db="EMBL/GenBank/DDBJ databases">
        <title>Characterization and complete genome sequence of novel bacteriophage infecting the causal agent of bacterial fruit blotch, Acidovorax citrulli.</title>
        <authorList>
            <person name="Midani A.R."/>
            <person name="Park S.-H."/>
            <person name="Choi T.-J."/>
        </authorList>
    </citation>
    <scope>NUCLEOTIDE SEQUENCE [LARGE SCALE GENOMIC DNA]</scope>
</reference>
<dbReference type="SUPFAM" id="SSF55064">
    <property type="entry name" value="Translational regulator protein regA"/>
    <property type="match status" value="1"/>
</dbReference>